<keyword evidence="2" id="KW-1185">Reference proteome</keyword>
<sequence>MADSVDSPIETNKLIVSAWGCASYVPFLYLWSSTLGQQDTETHLWTLPSANVPANIVNDPDNNITWKNQLLQYYIPQSNFLIRHGLPTIQQTARRLEPYHTVPYYTFLSLAENDSSIIKNGFVCRAIPDTEELRVPIKSICSRKTMNIQSLHILER</sequence>
<name>F4PE23_BATDJ</name>
<dbReference type="AlphaFoldDB" id="F4PE23"/>
<proteinExistence type="predicted"/>
<reference evidence="1 2" key="1">
    <citation type="submission" date="2009-12" db="EMBL/GenBank/DDBJ databases">
        <title>The draft genome of Batrachochytrium dendrobatidis.</title>
        <authorList>
            <consortium name="US DOE Joint Genome Institute (JGI-PGF)"/>
            <person name="Kuo A."/>
            <person name="Salamov A."/>
            <person name="Schmutz J."/>
            <person name="Lucas S."/>
            <person name="Pitluck S."/>
            <person name="Rosenblum E."/>
            <person name="Stajich J."/>
            <person name="Eisen M."/>
            <person name="Grigoriev I.V."/>
        </authorList>
    </citation>
    <scope>NUCLEOTIDE SEQUENCE [LARGE SCALE GENOMIC DNA]</scope>
    <source>
        <strain evidence="2">JAM81 / FGSC 10211</strain>
    </source>
</reference>
<dbReference type="RefSeq" id="XP_006682811.1">
    <property type="nucleotide sequence ID" value="XM_006682748.1"/>
</dbReference>
<dbReference type="Proteomes" id="UP000007241">
    <property type="component" value="Unassembled WGS sequence"/>
</dbReference>
<dbReference type="GeneID" id="18239626"/>
<organism evidence="1 2">
    <name type="scientific">Batrachochytrium dendrobatidis (strain JAM81 / FGSC 10211)</name>
    <name type="common">Frog chytrid fungus</name>
    <dbReference type="NCBI Taxonomy" id="684364"/>
    <lineage>
        <taxon>Eukaryota</taxon>
        <taxon>Fungi</taxon>
        <taxon>Fungi incertae sedis</taxon>
        <taxon>Chytridiomycota</taxon>
        <taxon>Chytridiomycota incertae sedis</taxon>
        <taxon>Chytridiomycetes</taxon>
        <taxon>Rhizophydiales</taxon>
        <taxon>Rhizophydiales incertae sedis</taxon>
        <taxon>Batrachochytrium</taxon>
    </lineage>
</organism>
<evidence type="ECO:0000313" key="1">
    <source>
        <dbReference type="EMBL" id="EGF76479.1"/>
    </source>
</evidence>
<evidence type="ECO:0000313" key="2">
    <source>
        <dbReference type="Proteomes" id="UP000007241"/>
    </source>
</evidence>
<dbReference type="EMBL" id="GL882896">
    <property type="protein sequence ID" value="EGF76479.1"/>
    <property type="molecule type" value="Genomic_DNA"/>
</dbReference>
<gene>
    <name evidence="1" type="ORF">BATDEDRAFT_28418</name>
</gene>
<protein>
    <submittedName>
        <fullName evidence="1">Uncharacterized protein</fullName>
    </submittedName>
</protein>
<dbReference type="InParanoid" id="F4PE23"/>
<dbReference type="HOGENOM" id="CLU_1686228_0_0_1"/>
<accession>F4PE23</accession>